<dbReference type="CDD" id="cd03357">
    <property type="entry name" value="LbH_MAT_GAT"/>
    <property type="match status" value="1"/>
</dbReference>
<dbReference type="Pfam" id="PF00132">
    <property type="entry name" value="Hexapep"/>
    <property type="match status" value="1"/>
</dbReference>
<dbReference type="SMART" id="SM01266">
    <property type="entry name" value="Mac"/>
    <property type="match status" value="1"/>
</dbReference>
<dbReference type="EMBL" id="BLKC01000164">
    <property type="protein sequence ID" value="GFF58050.1"/>
    <property type="molecule type" value="Genomic_DNA"/>
</dbReference>
<dbReference type="SUPFAM" id="SSF51161">
    <property type="entry name" value="Trimeric LpxA-like enzymes"/>
    <property type="match status" value="1"/>
</dbReference>
<comment type="similarity">
    <text evidence="1">Belongs to the transferase hexapeptide repeat family.</text>
</comment>
<feature type="domain" description="Maltose/galactoside acetyltransferase" evidence="3">
    <location>
        <begin position="96"/>
        <end position="156"/>
    </location>
</feature>
<dbReference type="PANTHER" id="PTHR23416:SF77">
    <property type="entry name" value="O-ACETYLTRANSFERASE, PUTATIVE (AFU_ORTHOLOGUE AFUA_3G03380)-RELATED"/>
    <property type="match status" value="1"/>
</dbReference>
<accession>A0A8H3SEQ0</accession>
<dbReference type="InterPro" id="IPR024688">
    <property type="entry name" value="Mac_dom"/>
</dbReference>
<dbReference type="GO" id="GO:0016407">
    <property type="term" value="F:acetyltransferase activity"/>
    <property type="evidence" value="ECO:0007669"/>
    <property type="project" value="InterPro"/>
</dbReference>
<organism evidence="4 5">
    <name type="scientific">Aspergillus udagawae</name>
    <dbReference type="NCBI Taxonomy" id="91492"/>
    <lineage>
        <taxon>Eukaryota</taxon>
        <taxon>Fungi</taxon>
        <taxon>Dikarya</taxon>
        <taxon>Ascomycota</taxon>
        <taxon>Pezizomycotina</taxon>
        <taxon>Eurotiomycetes</taxon>
        <taxon>Eurotiomycetidae</taxon>
        <taxon>Eurotiales</taxon>
        <taxon>Aspergillaceae</taxon>
        <taxon>Aspergillus</taxon>
        <taxon>Aspergillus subgen. Fumigati</taxon>
    </lineage>
</organism>
<protein>
    <submittedName>
        <fullName evidence="4">Putative acetyltransferase C18B11.09c</fullName>
    </submittedName>
</protein>
<dbReference type="Proteomes" id="UP000465221">
    <property type="component" value="Unassembled WGS sequence"/>
</dbReference>
<evidence type="ECO:0000256" key="1">
    <source>
        <dbReference type="ARBA" id="ARBA00007274"/>
    </source>
</evidence>
<evidence type="ECO:0000259" key="3">
    <source>
        <dbReference type="SMART" id="SM01266"/>
    </source>
</evidence>
<dbReference type="Pfam" id="PF12464">
    <property type="entry name" value="Mac"/>
    <property type="match status" value="1"/>
</dbReference>
<gene>
    <name evidence="4" type="ORF">IFM46972_10985</name>
</gene>
<dbReference type="InterPro" id="IPR051159">
    <property type="entry name" value="Hexapeptide_acetyltransf"/>
</dbReference>
<reference evidence="4 5" key="1">
    <citation type="submission" date="2020-01" db="EMBL/GenBank/DDBJ databases">
        <title>Draft genome sequence of Aspergillus udagawae IFM 46972.</title>
        <authorList>
            <person name="Takahashi H."/>
            <person name="Yaguchi T."/>
        </authorList>
    </citation>
    <scope>NUCLEOTIDE SEQUENCE [LARGE SCALE GENOMIC DNA]</scope>
    <source>
        <strain evidence="4 5">IFM 46972</strain>
    </source>
</reference>
<dbReference type="PANTHER" id="PTHR23416">
    <property type="entry name" value="SIALIC ACID SYNTHASE-RELATED"/>
    <property type="match status" value="1"/>
</dbReference>
<dbReference type="AlphaFoldDB" id="A0A8H3SEQ0"/>
<evidence type="ECO:0000313" key="4">
    <source>
        <dbReference type="EMBL" id="GFF58050.1"/>
    </source>
</evidence>
<evidence type="ECO:0000256" key="2">
    <source>
        <dbReference type="ARBA" id="ARBA00022679"/>
    </source>
</evidence>
<keyword evidence="2 4" id="KW-0808">Transferase</keyword>
<name>A0A8H3SEQ0_9EURO</name>
<comment type="caution">
    <text evidence="4">The sequence shown here is derived from an EMBL/GenBank/DDBJ whole genome shotgun (WGS) entry which is preliminary data.</text>
</comment>
<dbReference type="InterPro" id="IPR001451">
    <property type="entry name" value="Hexapep"/>
</dbReference>
<sequence>MCSYSGTHWKEPYWCMYPASRCSLNRRMHPQMRCGHQTSLYRIYTNNDDDIAQPASRSTPQSDHHFTITMIPKTEKDNQIIEKAKSLQGVCWGEEYEKMISGILYSPLASELMEGRTRARFLMSEFNAPLQPDVPFSETVAHREETLRKLFGRAGRGIYIEPPLFVDYGCNISVGDGFYANFNLTVLDCGLVTVGNNVEVGPNVNIITGEHETKLEARRTHRGMEFTREVIIGDDCWIGANVTILAGVTIGSGCSIGAGSVVKRDIPPYSIAVGSPARVIRSAV</sequence>
<dbReference type="InterPro" id="IPR011004">
    <property type="entry name" value="Trimer_LpxA-like_sf"/>
</dbReference>
<proteinExistence type="inferred from homology"/>
<dbReference type="Gene3D" id="2.160.10.10">
    <property type="entry name" value="Hexapeptide repeat proteins"/>
    <property type="match status" value="1"/>
</dbReference>
<dbReference type="GO" id="GO:0008374">
    <property type="term" value="F:O-acyltransferase activity"/>
    <property type="evidence" value="ECO:0007669"/>
    <property type="project" value="TreeGrafter"/>
</dbReference>
<evidence type="ECO:0000313" key="5">
    <source>
        <dbReference type="Proteomes" id="UP000465221"/>
    </source>
</evidence>